<evidence type="ECO:0000259" key="7">
    <source>
        <dbReference type="PROSITE" id="PS50850"/>
    </source>
</evidence>
<evidence type="ECO:0000256" key="1">
    <source>
        <dbReference type="ARBA" id="ARBA00004651"/>
    </source>
</evidence>
<reference evidence="9" key="1">
    <citation type="journal article" date="2019" name="Int. J. Syst. Evol. Microbiol.">
        <title>The Global Catalogue of Microorganisms (GCM) 10K type strain sequencing project: providing services to taxonomists for standard genome sequencing and annotation.</title>
        <authorList>
            <consortium name="The Broad Institute Genomics Platform"/>
            <consortium name="The Broad Institute Genome Sequencing Center for Infectious Disease"/>
            <person name="Wu L."/>
            <person name="Ma J."/>
        </authorList>
    </citation>
    <scope>NUCLEOTIDE SEQUENCE [LARGE SCALE GENOMIC DNA]</scope>
    <source>
        <strain evidence="9">JCM 30742</strain>
    </source>
</reference>
<dbReference type="Gene3D" id="1.20.1250.20">
    <property type="entry name" value="MFS general substrate transporter like domains"/>
    <property type="match status" value="2"/>
</dbReference>
<dbReference type="PANTHER" id="PTHR23528">
    <property type="match status" value="1"/>
</dbReference>
<feature type="transmembrane region" description="Helical" evidence="6">
    <location>
        <begin position="403"/>
        <end position="424"/>
    </location>
</feature>
<feature type="transmembrane region" description="Helical" evidence="6">
    <location>
        <begin position="248"/>
        <end position="270"/>
    </location>
</feature>
<comment type="caution">
    <text evidence="8">The sequence shown here is derived from an EMBL/GenBank/DDBJ whole genome shotgun (WGS) entry which is preliminary data.</text>
</comment>
<evidence type="ECO:0000256" key="2">
    <source>
        <dbReference type="ARBA" id="ARBA00022692"/>
    </source>
</evidence>
<evidence type="ECO:0000256" key="5">
    <source>
        <dbReference type="SAM" id="MobiDB-lite"/>
    </source>
</evidence>
<dbReference type="InterPro" id="IPR036259">
    <property type="entry name" value="MFS_trans_sf"/>
</dbReference>
<keyword evidence="2 6" id="KW-0812">Transmembrane</keyword>
<dbReference type="EMBL" id="BAABEO010000011">
    <property type="protein sequence ID" value="GAA3681066.1"/>
    <property type="molecule type" value="Genomic_DNA"/>
</dbReference>
<name>A0ABP7C611_9MICC</name>
<evidence type="ECO:0000313" key="9">
    <source>
        <dbReference type="Proteomes" id="UP001500752"/>
    </source>
</evidence>
<feature type="transmembrane region" description="Helical" evidence="6">
    <location>
        <begin position="162"/>
        <end position="182"/>
    </location>
</feature>
<dbReference type="RefSeq" id="WP_345150302.1">
    <property type="nucleotide sequence ID" value="NZ_BAABEO010000011.1"/>
</dbReference>
<organism evidence="8 9">
    <name type="scientific">Arthrobacter ginkgonis</name>
    <dbReference type="NCBI Taxonomy" id="1630594"/>
    <lineage>
        <taxon>Bacteria</taxon>
        <taxon>Bacillati</taxon>
        <taxon>Actinomycetota</taxon>
        <taxon>Actinomycetes</taxon>
        <taxon>Micrococcales</taxon>
        <taxon>Micrococcaceae</taxon>
        <taxon>Arthrobacter</taxon>
    </lineage>
</organism>
<comment type="subcellular location">
    <subcellularLocation>
        <location evidence="1">Cell membrane</location>
        <topology evidence="1">Multi-pass membrane protein</topology>
    </subcellularLocation>
</comment>
<dbReference type="PROSITE" id="PS00216">
    <property type="entry name" value="SUGAR_TRANSPORT_1"/>
    <property type="match status" value="1"/>
</dbReference>
<dbReference type="InterPro" id="IPR020846">
    <property type="entry name" value="MFS_dom"/>
</dbReference>
<keyword evidence="4 6" id="KW-0472">Membrane</keyword>
<feature type="transmembrane region" description="Helical" evidence="6">
    <location>
        <begin position="377"/>
        <end position="397"/>
    </location>
</feature>
<feature type="region of interest" description="Disordered" evidence="5">
    <location>
        <begin position="1"/>
        <end position="22"/>
    </location>
</feature>
<feature type="transmembrane region" description="Helical" evidence="6">
    <location>
        <begin position="282"/>
        <end position="302"/>
    </location>
</feature>
<dbReference type="PROSITE" id="PS50850">
    <property type="entry name" value="MFS"/>
    <property type="match status" value="1"/>
</dbReference>
<proteinExistence type="predicted"/>
<dbReference type="InterPro" id="IPR005829">
    <property type="entry name" value="Sugar_transporter_CS"/>
</dbReference>
<evidence type="ECO:0000256" key="6">
    <source>
        <dbReference type="SAM" id="Phobius"/>
    </source>
</evidence>
<dbReference type="InterPro" id="IPR011701">
    <property type="entry name" value="MFS"/>
</dbReference>
<feature type="transmembrane region" description="Helical" evidence="6">
    <location>
        <begin position="103"/>
        <end position="122"/>
    </location>
</feature>
<feature type="transmembrane region" description="Helical" evidence="6">
    <location>
        <begin position="188"/>
        <end position="210"/>
    </location>
</feature>
<feature type="transmembrane region" description="Helical" evidence="6">
    <location>
        <begin position="28"/>
        <end position="47"/>
    </location>
</feature>
<protein>
    <submittedName>
        <fullName evidence="8">MFS transporter</fullName>
    </submittedName>
</protein>
<keyword evidence="9" id="KW-1185">Reference proteome</keyword>
<feature type="transmembrane region" description="Helical" evidence="6">
    <location>
        <begin position="128"/>
        <end position="150"/>
    </location>
</feature>
<feature type="transmembrane region" description="Helical" evidence="6">
    <location>
        <begin position="314"/>
        <end position="333"/>
    </location>
</feature>
<gene>
    <name evidence="8" type="ORF">GCM10023081_18960</name>
</gene>
<keyword evidence="3 6" id="KW-1133">Transmembrane helix</keyword>
<feature type="transmembrane region" description="Helical" evidence="6">
    <location>
        <begin position="67"/>
        <end position="91"/>
    </location>
</feature>
<feature type="transmembrane region" description="Helical" evidence="6">
    <location>
        <begin position="339"/>
        <end position="365"/>
    </location>
</feature>
<dbReference type="PANTHER" id="PTHR23528:SF1">
    <property type="entry name" value="MAJOR FACILITATOR SUPERFAMILY (MFS) PROFILE DOMAIN-CONTAINING PROTEIN"/>
    <property type="match status" value="1"/>
</dbReference>
<dbReference type="SUPFAM" id="SSF103473">
    <property type="entry name" value="MFS general substrate transporter"/>
    <property type="match status" value="1"/>
</dbReference>
<dbReference type="Pfam" id="PF07690">
    <property type="entry name" value="MFS_1"/>
    <property type="match status" value="2"/>
</dbReference>
<evidence type="ECO:0000256" key="3">
    <source>
        <dbReference type="ARBA" id="ARBA00022989"/>
    </source>
</evidence>
<evidence type="ECO:0000313" key="8">
    <source>
        <dbReference type="EMBL" id="GAA3681066.1"/>
    </source>
</evidence>
<sequence>MSAPNLTPEAELGPRRSDPPANTRTHPAVFSLALVVVTAGIFFAALTPPIISLSIRVFGLDPEGKTIGLSTVLLIGSVLAVVSSPLFGSLSDRTRSRFGRRKPWLAAGATLMLGGGLIAGAAPSLPVLTLGWAIAQVGFSASISNVFALIPDMVPDRYRGRVSGGIGLATSLVVLAGIAFASNNVTNPVAMMAVPGAVAFVLIAGLLLLIGKTDVVATDLPLSRFTVREFLGSFVVNPAKHPNFAWNWISRFLFSISMVGMQTYATYFLIDAVGLDVQGAASHYAMVTAIGTPVSILCFAGSGWLSDKLGRRKVFVLLAAVVCAVGFSVAAVSPTATGFLVAFLILTVGQAFYLTVDVAIAAAVVPDPSQAAKAMGVYQVATTAPGLVVPILGTLILTSAAAYVPFFLCLALAAFLSAITITFVKNVR</sequence>
<evidence type="ECO:0000256" key="4">
    <source>
        <dbReference type="ARBA" id="ARBA00023136"/>
    </source>
</evidence>
<feature type="domain" description="Major facilitator superfamily (MFS) profile" evidence="7">
    <location>
        <begin position="33"/>
        <end position="428"/>
    </location>
</feature>
<accession>A0ABP7C611</accession>
<dbReference type="Proteomes" id="UP001500752">
    <property type="component" value="Unassembled WGS sequence"/>
</dbReference>